<name>A0A3B0WZW4_9ZZZZ</name>
<dbReference type="EMBL" id="UOFC01000258">
    <property type="protein sequence ID" value="VAW49144.1"/>
    <property type="molecule type" value="Genomic_DNA"/>
</dbReference>
<gene>
    <name evidence="1" type="ORF">MNBD_GAMMA03-123</name>
</gene>
<reference evidence="1" key="1">
    <citation type="submission" date="2018-06" db="EMBL/GenBank/DDBJ databases">
        <authorList>
            <person name="Zhirakovskaya E."/>
        </authorList>
    </citation>
    <scope>NUCLEOTIDE SEQUENCE</scope>
</reference>
<dbReference type="Pfam" id="PF10972">
    <property type="entry name" value="CsiV"/>
    <property type="match status" value="1"/>
</dbReference>
<sequence length="293" mass="33673">MIKQLLLIPLLLSPALLLAEPDPTSAPWYEIEIILFEHSAKKERFKEVLNQQTVTPDLVNTIELIPPATASTTDNFVAEVAYQRLDKSQLQLSGIVKQLKRRSAYTPLLHLGWRQPGLKRDLAPAVLIYPYPDQAGEWREKSHIFGYIRLFLSRYLHIDSDLVLSKPVEIPSHRLLLDDISTLIHTANEDDYFNSPDQLLITQKVPLRQEVRISENHYFRIDESRRLRKQELHYFDHPRFGMLIVVRDYIPPLEPTTELPNNISWIKPAAPPALTEAAPAASPAQVSALFRPW</sequence>
<evidence type="ECO:0000313" key="1">
    <source>
        <dbReference type="EMBL" id="VAW49144.1"/>
    </source>
</evidence>
<protein>
    <submittedName>
        <fullName evidence="1">Uncharacterized protein</fullName>
    </submittedName>
</protein>
<dbReference type="InterPro" id="IPR021241">
    <property type="entry name" value="CsiV"/>
</dbReference>
<dbReference type="AlphaFoldDB" id="A0A3B0WZW4"/>
<proteinExistence type="predicted"/>
<accession>A0A3B0WZW4</accession>
<organism evidence="1">
    <name type="scientific">hydrothermal vent metagenome</name>
    <dbReference type="NCBI Taxonomy" id="652676"/>
    <lineage>
        <taxon>unclassified sequences</taxon>
        <taxon>metagenomes</taxon>
        <taxon>ecological metagenomes</taxon>
    </lineage>
</organism>